<feature type="binding site" evidence="18">
    <location>
        <position position="91"/>
    </location>
    <ligand>
        <name>Zn(2+)</name>
        <dbReference type="ChEBI" id="CHEBI:29105"/>
    </ligand>
</feature>
<evidence type="ECO:0000256" key="15">
    <source>
        <dbReference type="PIRNR" id="PIRNR004682"/>
    </source>
</evidence>
<dbReference type="RefSeq" id="WP_092388812.1">
    <property type="nucleotide sequence ID" value="NZ_LT629787.1"/>
</dbReference>
<reference evidence="20" key="1">
    <citation type="submission" date="2016-10" db="EMBL/GenBank/DDBJ databases">
        <authorList>
            <person name="Varghese N."/>
            <person name="Submissions S."/>
        </authorList>
    </citation>
    <scope>NUCLEOTIDE SEQUENCE [LARGE SCALE GENOMIC DNA]</scope>
    <source>
        <strain evidence="20">CECT 8338</strain>
    </source>
</reference>
<dbReference type="OrthoDB" id="9781367at2"/>
<dbReference type="Gene3D" id="3.40.50.1000">
    <property type="entry name" value="HAD superfamily/HAD-like"/>
    <property type="match status" value="1"/>
</dbReference>
<dbReference type="InterPro" id="IPR004446">
    <property type="entry name" value="Heptose_bisP_phosphatase"/>
</dbReference>
<dbReference type="GO" id="GO:0046872">
    <property type="term" value="F:metal ion binding"/>
    <property type="evidence" value="ECO:0007669"/>
    <property type="project" value="UniProtKB-KW"/>
</dbReference>
<evidence type="ECO:0000256" key="8">
    <source>
        <dbReference type="ARBA" id="ARBA00022490"/>
    </source>
</evidence>
<evidence type="ECO:0000313" key="20">
    <source>
        <dbReference type="Proteomes" id="UP000243924"/>
    </source>
</evidence>
<dbReference type="GO" id="GO:0005737">
    <property type="term" value="C:cytoplasm"/>
    <property type="evidence" value="ECO:0007669"/>
    <property type="project" value="UniProtKB-SubCell"/>
</dbReference>
<feature type="binding site" evidence="18">
    <location>
        <position position="7"/>
    </location>
    <ligand>
        <name>Mg(2+)</name>
        <dbReference type="ChEBI" id="CHEBI:18420"/>
    </ligand>
</feature>
<comment type="cofactor">
    <cofactor evidence="3 18">
        <name>Zn(2+)</name>
        <dbReference type="ChEBI" id="CHEBI:29105"/>
    </cofactor>
</comment>
<organism evidence="19 20">
    <name type="scientific">Halopseudomonas salegens</name>
    <dbReference type="NCBI Taxonomy" id="1434072"/>
    <lineage>
        <taxon>Bacteria</taxon>
        <taxon>Pseudomonadati</taxon>
        <taxon>Pseudomonadota</taxon>
        <taxon>Gammaproteobacteria</taxon>
        <taxon>Pseudomonadales</taxon>
        <taxon>Pseudomonadaceae</taxon>
        <taxon>Halopseudomonas</taxon>
    </lineage>
</organism>
<feature type="binding site" evidence="18">
    <location>
        <position position="99"/>
    </location>
    <ligand>
        <name>Zn(2+)</name>
        <dbReference type="ChEBI" id="CHEBI:29105"/>
    </ligand>
</feature>
<protein>
    <recommendedName>
        <fullName evidence="15">D,D-heptose 1,7-bisphosphate phosphatase</fullName>
        <ecNumber evidence="15">3.1.3.-</ecNumber>
    </recommendedName>
</protein>
<sequence>MQLIILDRDGVINEDSDAFVKSLDEWVPLPGAIDAIARLSRAGWTIAVATNQSGLARGLFSPATLDLMHARLEKLVAEQGGRIDLIRYCPHGPDAGCDCRKPQAGLFQQIATYFACDLHGVPTVGDSLRDLQAGTSVGCTPYLVLTGKGQKTASQTLPADTRIFADLAAVVDHLLEA</sequence>
<dbReference type="EC" id="3.1.3.-" evidence="15"/>
<dbReference type="NCBIfam" id="TIGR01662">
    <property type="entry name" value="HAD-SF-IIIA"/>
    <property type="match status" value="1"/>
</dbReference>
<keyword evidence="10 15" id="KW-0378">Hydrolase</keyword>
<dbReference type="FunFam" id="3.40.50.1000:FF:000168">
    <property type="entry name" value="D,D-heptose 1,7-bisphosphate phosphatase"/>
    <property type="match status" value="1"/>
</dbReference>
<keyword evidence="12 18" id="KW-0460">Magnesium</keyword>
<gene>
    <name evidence="19" type="ORF">SAMN05216210_3172</name>
</gene>
<feature type="site" description="Contributes to substrate recognition" evidence="17">
    <location>
        <position position="100"/>
    </location>
</feature>
<comment type="catalytic activity">
    <reaction evidence="1">
        <text>D-glycero-beta-D-manno-heptose 1,7-bisphosphate + H2O = D-glycero-beta-D-manno-heptose 1-phosphate + phosphate</text>
        <dbReference type="Rhea" id="RHEA:28518"/>
        <dbReference type="ChEBI" id="CHEBI:15377"/>
        <dbReference type="ChEBI" id="CHEBI:43474"/>
        <dbReference type="ChEBI" id="CHEBI:60208"/>
        <dbReference type="ChEBI" id="CHEBI:61593"/>
        <dbReference type="EC" id="3.1.3.82"/>
    </reaction>
</comment>
<comment type="subunit">
    <text evidence="7">Monomer.</text>
</comment>
<feature type="binding site" evidence="18">
    <location>
        <position position="126"/>
    </location>
    <ligand>
        <name>Mg(2+)</name>
        <dbReference type="ChEBI" id="CHEBI:18420"/>
    </ligand>
</feature>
<keyword evidence="13 15" id="KW-0119">Carbohydrate metabolism</keyword>
<evidence type="ECO:0000256" key="5">
    <source>
        <dbReference type="ARBA" id="ARBA00004708"/>
    </source>
</evidence>
<feature type="binding site" evidence="18">
    <location>
        <position position="89"/>
    </location>
    <ligand>
        <name>Zn(2+)</name>
        <dbReference type="ChEBI" id="CHEBI:29105"/>
    </ligand>
</feature>
<feature type="site" description="Stabilizes the phosphoryl group" evidence="17">
    <location>
        <position position="50"/>
    </location>
</feature>
<dbReference type="NCBIfam" id="TIGR01656">
    <property type="entry name" value="Histidinol-ppas"/>
    <property type="match status" value="1"/>
</dbReference>
<dbReference type="InterPro" id="IPR036412">
    <property type="entry name" value="HAD-like_sf"/>
</dbReference>
<dbReference type="NCBIfam" id="NF006506">
    <property type="entry name" value="PRK08942.1"/>
    <property type="match status" value="1"/>
</dbReference>
<evidence type="ECO:0000256" key="1">
    <source>
        <dbReference type="ARBA" id="ARBA00001226"/>
    </source>
</evidence>
<evidence type="ECO:0000256" key="13">
    <source>
        <dbReference type="ARBA" id="ARBA00023277"/>
    </source>
</evidence>
<keyword evidence="11 18" id="KW-0862">Zinc</keyword>
<keyword evidence="9 18" id="KW-0479">Metal-binding</keyword>
<evidence type="ECO:0000256" key="14">
    <source>
        <dbReference type="ARBA" id="ARBA00061616"/>
    </source>
</evidence>
<evidence type="ECO:0000256" key="2">
    <source>
        <dbReference type="ARBA" id="ARBA00001946"/>
    </source>
</evidence>
<dbReference type="CDD" id="cd07503">
    <property type="entry name" value="HAD_HisB-N"/>
    <property type="match status" value="1"/>
</dbReference>
<dbReference type="PIRSF" id="PIRSF004682">
    <property type="entry name" value="GmhB"/>
    <property type="match status" value="1"/>
</dbReference>
<evidence type="ECO:0000256" key="7">
    <source>
        <dbReference type="ARBA" id="ARBA00011245"/>
    </source>
</evidence>
<dbReference type="GO" id="GO:0005975">
    <property type="term" value="P:carbohydrate metabolic process"/>
    <property type="evidence" value="ECO:0007669"/>
    <property type="project" value="InterPro"/>
</dbReference>
<evidence type="ECO:0000256" key="6">
    <source>
        <dbReference type="ARBA" id="ARBA00004713"/>
    </source>
</evidence>
<evidence type="ECO:0000256" key="18">
    <source>
        <dbReference type="PIRSR" id="PIRSR004682-4"/>
    </source>
</evidence>
<dbReference type="InterPro" id="IPR023214">
    <property type="entry name" value="HAD_sf"/>
</dbReference>
<dbReference type="AlphaFoldDB" id="A0A1H2HMY2"/>
<evidence type="ECO:0000256" key="10">
    <source>
        <dbReference type="ARBA" id="ARBA00022801"/>
    </source>
</evidence>
<evidence type="ECO:0000256" key="3">
    <source>
        <dbReference type="ARBA" id="ARBA00001947"/>
    </source>
</evidence>
<keyword evidence="20" id="KW-1185">Reference proteome</keyword>
<dbReference type="SUPFAM" id="SSF56784">
    <property type="entry name" value="HAD-like"/>
    <property type="match status" value="1"/>
</dbReference>
<feature type="site" description="Stabilizes the phosphoryl group" evidence="17">
    <location>
        <position position="101"/>
    </location>
</feature>
<feature type="binding site" evidence="18">
    <location>
        <position position="97"/>
    </location>
    <ligand>
        <name>Zn(2+)</name>
        <dbReference type="ChEBI" id="CHEBI:29105"/>
    </ligand>
</feature>
<dbReference type="PANTHER" id="PTHR42891:SF1">
    <property type="entry name" value="D-GLYCERO-BETA-D-MANNO-HEPTOSE-1,7-BISPHOSPHATE 7-PHOSPHATASE"/>
    <property type="match status" value="1"/>
</dbReference>
<comment type="pathway">
    <text evidence="6">Bacterial outer membrane biogenesis; LPS core biosynthesis.</text>
</comment>
<keyword evidence="8 15" id="KW-0963">Cytoplasm</keyword>
<dbReference type="InterPro" id="IPR006549">
    <property type="entry name" value="HAD-SF_hydro_IIIA"/>
</dbReference>
<dbReference type="PANTHER" id="PTHR42891">
    <property type="entry name" value="D-GLYCERO-BETA-D-MANNO-HEPTOSE-1,7-BISPHOSPHATE 7-PHOSPHATASE"/>
    <property type="match status" value="1"/>
</dbReference>
<dbReference type="InterPro" id="IPR006543">
    <property type="entry name" value="Histidinol-phos"/>
</dbReference>
<comment type="cofactor">
    <cofactor evidence="2 18">
        <name>Mg(2+)</name>
        <dbReference type="ChEBI" id="CHEBI:18420"/>
    </cofactor>
</comment>
<name>A0A1H2HMY2_9GAMM</name>
<dbReference type="STRING" id="1434072.SAMN05216210_3172"/>
<comment type="subcellular location">
    <subcellularLocation>
        <location evidence="4 15">Cytoplasm</location>
    </subcellularLocation>
</comment>
<dbReference type="EMBL" id="LT629787">
    <property type="protein sequence ID" value="SDU33251.1"/>
    <property type="molecule type" value="Genomic_DNA"/>
</dbReference>
<evidence type="ECO:0000256" key="16">
    <source>
        <dbReference type="PIRSR" id="PIRSR004682-1"/>
    </source>
</evidence>
<dbReference type="Pfam" id="PF13242">
    <property type="entry name" value="Hydrolase_like"/>
    <property type="match status" value="1"/>
</dbReference>
<dbReference type="Proteomes" id="UP000243924">
    <property type="component" value="Chromosome I"/>
</dbReference>
<feature type="active site" description="Proton donor" evidence="16">
    <location>
        <position position="9"/>
    </location>
</feature>
<accession>A0A1H2HMY2</accession>
<evidence type="ECO:0000256" key="12">
    <source>
        <dbReference type="ARBA" id="ARBA00022842"/>
    </source>
</evidence>
<feature type="active site" description="Nucleophile" evidence="16">
    <location>
        <position position="7"/>
    </location>
</feature>
<comment type="pathway">
    <text evidence="5">Nucleotide-sugar biosynthesis; ADP-L-glycero-beta-D-manno-heptose biosynthesis; ADP-L-glycero-beta-D-manno-heptose from D-glycero-beta-D-manno-heptose 7-phosphate: step 2/4.</text>
</comment>
<comment type="similarity">
    <text evidence="14 15">Belongs to the gmhB family.</text>
</comment>
<proteinExistence type="inferred from homology"/>
<dbReference type="GO" id="GO:0034200">
    <property type="term" value="F:D-glycero-beta-D-manno-heptose 1,7-bisphosphate 7-phosphatase activity"/>
    <property type="evidence" value="ECO:0007669"/>
    <property type="project" value="UniProtKB-EC"/>
</dbReference>
<evidence type="ECO:0000256" key="4">
    <source>
        <dbReference type="ARBA" id="ARBA00004496"/>
    </source>
</evidence>
<evidence type="ECO:0000256" key="17">
    <source>
        <dbReference type="PIRSR" id="PIRSR004682-3"/>
    </source>
</evidence>
<evidence type="ECO:0000313" key="19">
    <source>
        <dbReference type="EMBL" id="SDU33251.1"/>
    </source>
</evidence>
<evidence type="ECO:0000256" key="11">
    <source>
        <dbReference type="ARBA" id="ARBA00022833"/>
    </source>
</evidence>
<evidence type="ECO:0000256" key="9">
    <source>
        <dbReference type="ARBA" id="ARBA00022723"/>
    </source>
</evidence>
<feature type="binding site" evidence="18">
    <location>
        <position position="9"/>
    </location>
    <ligand>
        <name>Mg(2+)</name>
        <dbReference type="ChEBI" id="CHEBI:18420"/>
    </ligand>
</feature>